<accession>A0A7Y0AYL8</accession>
<evidence type="ECO:0000256" key="1">
    <source>
        <dbReference type="SAM" id="Phobius"/>
    </source>
</evidence>
<protein>
    <submittedName>
        <fullName evidence="2">DUF2125 domain-containing protein</fullName>
    </submittedName>
</protein>
<sequence length="337" mass="35199">MATSSEENRSVATLKVVRLGIAVVLCILVYSGLWYGAAGALRDKLTAVLSGANPAAITAECDDMQVGGFPFRVGVTCSRLSVDDHFHGLSASFGAFRSAAQVYAPGHVVWELDSPGQVRSALGFSLALEWQALRSSLNAGLSGLDRTSLEATGLQVLLTTLVDGATIETTAPHAEAHLRRSGEDLDIALLSRDAVVSVRGQTSLLPPVSSSLDMTLVGKAKYLELKGDRGEGLYGSEGEIRRLVADMGGGRVVTISGPISVGDDGMLSGRLRFEIEGIAAWRDTLNAAFPEEKDSIDSAANVLKALFGGQDKGGADLRLTNGVVSLGIIPIGVLPPL</sequence>
<feature type="transmembrane region" description="Helical" evidence="1">
    <location>
        <begin position="16"/>
        <end position="35"/>
    </location>
</feature>
<dbReference type="Pfam" id="PF09898">
    <property type="entry name" value="DUF2125"/>
    <property type="match status" value="1"/>
</dbReference>
<name>A0A7Y0AYL8_9HYPH</name>
<reference evidence="2 3" key="1">
    <citation type="submission" date="2020-04" db="EMBL/GenBank/DDBJ databases">
        <title>Rhizobium sp. S-51 isolated from soil.</title>
        <authorList>
            <person name="Dahal R.H."/>
        </authorList>
    </citation>
    <scope>NUCLEOTIDE SEQUENCE [LARGE SCALE GENOMIC DNA]</scope>
    <source>
        <strain evidence="2 3">S-51</strain>
    </source>
</reference>
<organism evidence="2 3">
    <name type="scientific">Rhizobium terricola</name>
    <dbReference type="NCBI Taxonomy" id="2728849"/>
    <lineage>
        <taxon>Bacteria</taxon>
        <taxon>Pseudomonadati</taxon>
        <taxon>Pseudomonadota</taxon>
        <taxon>Alphaproteobacteria</taxon>
        <taxon>Hyphomicrobiales</taxon>
        <taxon>Rhizobiaceae</taxon>
        <taxon>Rhizobium/Agrobacterium group</taxon>
        <taxon>Rhizobium</taxon>
    </lineage>
</organism>
<dbReference type="Proteomes" id="UP000541470">
    <property type="component" value="Unassembled WGS sequence"/>
</dbReference>
<dbReference type="AlphaFoldDB" id="A0A7Y0AYL8"/>
<keyword evidence="3" id="KW-1185">Reference proteome</keyword>
<evidence type="ECO:0000313" key="3">
    <source>
        <dbReference type="Proteomes" id="UP000541470"/>
    </source>
</evidence>
<dbReference type="InterPro" id="IPR018666">
    <property type="entry name" value="DUF2125"/>
</dbReference>
<dbReference type="EMBL" id="JABBGK010000003">
    <property type="protein sequence ID" value="NML75892.1"/>
    <property type="molecule type" value="Genomic_DNA"/>
</dbReference>
<keyword evidence="1" id="KW-1133">Transmembrane helix</keyword>
<comment type="caution">
    <text evidence="2">The sequence shown here is derived from an EMBL/GenBank/DDBJ whole genome shotgun (WGS) entry which is preliminary data.</text>
</comment>
<dbReference type="RefSeq" id="WP_169593882.1">
    <property type="nucleotide sequence ID" value="NZ_JABBGK010000003.1"/>
</dbReference>
<evidence type="ECO:0000313" key="2">
    <source>
        <dbReference type="EMBL" id="NML75892.1"/>
    </source>
</evidence>
<proteinExistence type="predicted"/>
<gene>
    <name evidence="2" type="ORF">HHL25_17305</name>
</gene>
<keyword evidence="1" id="KW-0472">Membrane</keyword>
<keyword evidence="1" id="KW-0812">Transmembrane</keyword>